<dbReference type="InterPro" id="IPR021486">
    <property type="entry name" value="DUF3139"/>
</dbReference>
<evidence type="ECO:0000313" key="2">
    <source>
        <dbReference type="Proteomes" id="UP000609323"/>
    </source>
</evidence>
<accession>A0ABQ1FWR9</accession>
<proteinExistence type="predicted"/>
<dbReference type="Proteomes" id="UP000609323">
    <property type="component" value="Unassembled WGS sequence"/>
</dbReference>
<dbReference type="RefSeq" id="WP_094095130.1">
    <property type="nucleotide sequence ID" value="NZ_BMHF01000004.1"/>
</dbReference>
<name>A0ABQ1FWR9_9BACL</name>
<organism evidence="1 2">
    <name type="scientific">Paenibacillus physcomitrellae</name>
    <dbReference type="NCBI Taxonomy" id="1619311"/>
    <lineage>
        <taxon>Bacteria</taxon>
        <taxon>Bacillati</taxon>
        <taxon>Bacillota</taxon>
        <taxon>Bacilli</taxon>
        <taxon>Bacillales</taxon>
        <taxon>Paenibacillaceae</taxon>
        <taxon>Paenibacillus</taxon>
    </lineage>
</organism>
<protein>
    <recommendedName>
        <fullName evidence="3">DUF3139 domain-containing protein</fullName>
    </recommendedName>
</protein>
<evidence type="ECO:0008006" key="3">
    <source>
        <dbReference type="Google" id="ProtNLM"/>
    </source>
</evidence>
<dbReference type="EMBL" id="BMHF01000004">
    <property type="protein sequence ID" value="GGA31516.1"/>
    <property type="molecule type" value="Genomic_DNA"/>
</dbReference>
<keyword evidence="2" id="KW-1185">Reference proteome</keyword>
<reference evidence="2" key="1">
    <citation type="journal article" date="2019" name="Int. J. Syst. Evol. Microbiol.">
        <title>The Global Catalogue of Microorganisms (GCM) 10K type strain sequencing project: providing services to taxonomists for standard genome sequencing and annotation.</title>
        <authorList>
            <consortium name="The Broad Institute Genomics Platform"/>
            <consortium name="The Broad Institute Genome Sequencing Center for Infectious Disease"/>
            <person name="Wu L."/>
            <person name="Ma J."/>
        </authorList>
    </citation>
    <scope>NUCLEOTIDE SEQUENCE [LARGE SCALE GENOMIC DNA]</scope>
    <source>
        <strain evidence="2">CGMCC 1.15044</strain>
    </source>
</reference>
<sequence length="116" mass="13536">MKKKTKVILIIITTLVCLLITAAITYVQVNKIIYANRVTDYLLEKQNYNSEEIEFVEGVWGKMLPAFFAVVVFKDEPEVEYIYFAHNEVMQFGYRLTEAGKQIGIEELELKHLDNR</sequence>
<gene>
    <name evidence="1" type="ORF">GCM10010917_15780</name>
</gene>
<dbReference type="Pfam" id="PF11337">
    <property type="entry name" value="DUF3139"/>
    <property type="match status" value="1"/>
</dbReference>
<comment type="caution">
    <text evidence="1">The sequence shown here is derived from an EMBL/GenBank/DDBJ whole genome shotgun (WGS) entry which is preliminary data.</text>
</comment>
<evidence type="ECO:0000313" key="1">
    <source>
        <dbReference type="EMBL" id="GGA31516.1"/>
    </source>
</evidence>